<evidence type="ECO:0000256" key="2">
    <source>
        <dbReference type="ARBA" id="ARBA00010791"/>
    </source>
</evidence>
<dbReference type="PROSITE" id="PS50011">
    <property type="entry name" value="PROTEIN_KINASE_DOM"/>
    <property type="match status" value="1"/>
</dbReference>
<dbReference type="GO" id="GO:0005524">
    <property type="term" value="F:ATP binding"/>
    <property type="evidence" value="ECO:0007669"/>
    <property type="project" value="UniProtKB-UniRule"/>
</dbReference>
<dbReference type="InterPro" id="IPR017441">
    <property type="entry name" value="Protein_kinase_ATP_BS"/>
</dbReference>
<dbReference type="GO" id="GO:0004674">
    <property type="term" value="F:protein serine/threonine kinase activity"/>
    <property type="evidence" value="ECO:0007669"/>
    <property type="project" value="UniProtKB-KW"/>
</dbReference>
<keyword evidence="7" id="KW-0418">Kinase</keyword>
<dbReference type="InterPro" id="IPR011009">
    <property type="entry name" value="Kinase-like_dom_sf"/>
</dbReference>
<keyword evidence="8 9" id="KW-0067">ATP-binding</keyword>
<dbReference type="Pfam" id="PF00069">
    <property type="entry name" value="Pkinase"/>
    <property type="match status" value="1"/>
</dbReference>
<dbReference type="PANTHER" id="PTHR24346">
    <property type="entry name" value="MAP/MICROTUBULE AFFINITY-REGULATING KINASE"/>
    <property type="match status" value="1"/>
</dbReference>
<dbReference type="AlphaFoldDB" id="I7AQW7"/>
<gene>
    <name evidence="11" type="ordered locus">EROM_030860</name>
</gene>
<dbReference type="RefSeq" id="XP_009264204.1">
    <property type="nucleotide sequence ID" value="XM_009265929.1"/>
</dbReference>
<evidence type="ECO:0000256" key="3">
    <source>
        <dbReference type="ARBA" id="ARBA00022490"/>
    </source>
</evidence>
<dbReference type="GO" id="GO:0005737">
    <property type="term" value="C:cytoplasm"/>
    <property type="evidence" value="ECO:0007669"/>
    <property type="project" value="UniProtKB-SubCell"/>
</dbReference>
<evidence type="ECO:0000256" key="9">
    <source>
        <dbReference type="PROSITE-ProRule" id="PRU10141"/>
    </source>
</evidence>
<evidence type="ECO:0000256" key="1">
    <source>
        <dbReference type="ARBA" id="ARBA00004496"/>
    </source>
</evidence>
<evidence type="ECO:0000256" key="5">
    <source>
        <dbReference type="ARBA" id="ARBA00022679"/>
    </source>
</evidence>
<dbReference type="GeneID" id="20520997"/>
<comment type="subcellular location">
    <subcellularLocation>
        <location evidence="1">Cytoplasm</location>
    </subcellularLocation>
</comment>
<accession>I7AQW7</accession>
<dbReference type="Proteomes" id="UP000010094">
    <property type="component" value="Chromosome III"/>
</dbReference>
<dbReference type="VEuPathDB" id="MicrosporidiaDB:EROM_030860"/>
<reference evidence="11 12" key="1">
    <citation type="journal article" date="2012" name="Proc. Natl. Acad. Sci. U.S.A.">
        <title>Gain and loss of multiple functionally related, horizontally transferred genes in the reduced genomes of two microsporidian parasites.</title>
        <authorList>
            <person name="Pombert J.-F."/>
            <person name="Selman M."/>
            <person name="Burki F."/>
            <person name="Bardell F.T."/>
            <person name="Farinelli L."/>
            <person name="Solter L.F."/>
            <person name="Whitman D.W."/>
            <person name="Weiss L.M."/>
            <person name="Corradi N."/>
            <person name="Keeling P.J."/>
        </authorList>
    </citation>
    <scope>NUCLEOTIDE SEQUENCE [LARGE SCALE GENOMIC DNA]</scope>
    <source>
        <strain evidence="11 12">SJ-2008</strain>
    </source>
</reference>
<evidence type="ECO:0000259" key="10">
    <source>
        <dbReference type="PROSITE" id="PS50011"/>
    </source>
</evidence>
<dbReference type="InterPro" id="IPR008271">
    <property type="entry name" value="Ser/Thr_kinase_AS"/>
</dbReference>
<sequence length="566" mass="65611">MKNREKALSYIDSGIEGMEEEISSFMDESMTSNPSQERDMRGMIGDFEYIENKWIGNYRFVRQLGIGSSSKVVLGCDVHSGEKVAIKVIPRRMNGDETSGVEMRCDQRIFREVIISSVVNHPHIVRLKNFLYSPTHYFLIFEYVKGKQLYDIIISNGPLKEKEGQRYFRQILSAIDYIHRNSIVHRDLKIENILIDENDNVKLIDFGLSNFYDNKTLLNTFCGSLYFAAPELLQGQRYCGPEIDVWSLGVVLYAILCGCVPFDDENVQGLQAKIKDADFKFCKTISKEAQELIRGMIVAQPSSRMGLDQVIGSEWVNRGQKSRVNSYVAKRYPIMNINEKYIKSISRAVRFQFPNMEREIRRFHKICKEEIGTLEQIYWSRRPVVSLYYLVSENLGDDGENAASEEEDEIEPSHELPEAIYDFVRFISLKEKDKAPRHVKKEIFLTSTSQDSLCSLKGRDGGLPRVRQTYLKGFFKGIRVKHIGSHNALKKILLDIFNSNNIIYEITEKSYLCSAYYEDIECLFKVSMYFNVLLNEYYLTVTPLNNEKKLFRSVYEWISCGLRNRS</sequence>
<organism evidence="11 12">
    <name type="scientific">Encephalitozoon romaleae (strain SJ-2008)</name>
    <name type="common">Microsporidian parasite</name>
    <dbReference type="NCBI Taxonomy" id="1178016"/>
    <lineage>
        <taxon>Eukaryota</taxon>
        <taxon>Fungi</taxon>
        <taxon>Fungi incertae sedis</taxon>
        <taxon>Microsporidia</taxon>
        <taxon>Unikaryonidae</taxon>
        <taxon>Encephalitozoon</taxon>
    </lineage>
</organism>
<keyword evidence="3" id="KW-0963">Cytoplasm</keyword>
<evidence type="ECO:0000256" key="4">
    <source>
        <dbReference type="ARBA" id="ARBA00022527"/>
    </source>
</evidence>
<dbReference type="GO" id="GO:0035556">
    <property type="term" value="P:intracellular signal transduction"/>
    <property type="evidence" value="ECO:0007669"/>
    <property type="project" value="TreeGrafter"/>
</dbReference>
<evidence type="ECO:0000256" key="6">
    <source>
        <dbReference type="ARBA" id="ARBA00022741"/>
    </source>
</evidence>
<dbReference type="FunFam" id="1.10.510.10:FF:000571">
    <property type="entry name" value="Maternal embryonic leucine zipper kinase"/>
    <property type="match status" value="1"/>
</dbReference>
<dbReference type="Gene3D" id="1.10.510.10">
    <property type="entry name" value="Transferase(Phosphotransferase) domain 1"/>
    <property type="match status" value="1"/>
</dbReference>
<keyword evidence="4" id="KW-0723">Serine/threonine-protein kinase</keyword>
<keyword evidence="5" id="KW-0808">Transferase</keyword>
<dbReference type="PANTHER" id="PTHR24346:SF82">
    <property type="entry name" value="KP78A-RELATED"/>
    <property type="match status" value="1"/>
</dbReference>
<dbReference type="SMART" id="SM00220">
    <property type="entry name" value="S_TKc"/>
    <property type="match status" value="1"/>
</dbReference>
<dbReference type="KEGG" id="ero:EROM_030860"/>
<dbReference type="SUPFAM" id="SSF56112">
    <property type="entry name" value="Protein kinase-like (PK-like)"/>
    <property type="match status" value="1"/>
</dbReference>
<comment type="similarity">
    <text evidence="2">Belongs to the protein kinase superfamily. CAMK Ser/Thr protein kinase family. NIM1 subfamily.</text>
</comment>
<feature type="domain" description="Protein kinase" evidence="10">
    <location>
        <begin position="58"/>
        <end position="316"/>
    </location>
</feature>
<protein>
    <submittedName>
        <fullName evidence="11">Ser/Thr protein kinase Kin1-like protein</fullName>
    </submittedName>
</protein>
<keyword evidence="6 9" id="KW-0547">Nucleotide-binding</keyword>
<dbReference type="PROSITE" id="PS00107">
    <property type="entry name" value="PROTEIN_KINASE_ATP"/>
    <property type="match status" value="1"/>
</dbReference>
<proteinExistence type="inferred from homology"/>
<dbReference type="EMBL" id="CP003520">
    <property type="protein sequence ID" value="AFN82707.1"/>
    <property type="molecule type" value="Genomic_DNA"/>
</dbReference>
<feature type="binding site" evidence="9">
    <location>
        <position position="87"/>
    </location>
    <ligand>
        <name>ATP</name>
        <dbReference type="ChEBI" id="CHEBI:30616"/>
    </ligand>
</feature>
<dbReference type="GO" id="GO:0000226">
    <property type="term" value="P:microtubule cytoskeleton organization"/>
    <property type="evidence" value="ECO:0007669"/>
    <property type="project" value="TreeGrafter"/>
</dbReference>
<evidence type="ECO:0000313" key="11">
    <source>
        <dbReference type="EMBL" id="AFN82707.1"/>
    </source>
</evidence>
<dbReference type="OrthoDB" id="193931at2759"/>
<evidence type="ECO:0000256" key="7">
    <source>
        <dbReference type="ARBA" id="ARBA00022777"/>
    </source>
</evidence>
<evidence type="ECO:0000256" key="8">
    <source>
        <dbReference type="ARBA" id="ARBA00022840"/>
    </source>
</evidence>
<dbReference type="HOGENOM" id="CLU_000288_59_11_1"/>
<dbReference type="InterPro" id="IPR000719">
    <property type="entry name" value="Prot_kinase_dom"/>
</dbReference>
<keyword evidence="12" id="KW-1185">Reference proteome</keyword>
<dbReference type="PROSITE" id="PS00108">
    <property type="entry name" value="PROTEIN_KINASE_ST"/>
    <property type="match status" value="1"/>
</dbReference>
<name>I7AQW7_ENCRO</name>
<evidence type="ECO:0000313" key="12">
    <source>
        <dbReference type="Proteomes" id="UP000010094"/>
    </source>
</evidence>